<evidence type="ECO:0000313" key="3">
    <source>
        <dbReference type="Proteomes" id="UP000838412"/>
    </source>
</evidence>
<feature type="region of interest" description="Disordered" evidence="1">
    <location>
        <begin position="35"/>
        <end position="76"/>
    </location>
</feature>
<feature type="region of interest" description="Disordered" evidence="1">
    <location>
        <begin position="275"/>
        <end position="353"/>
    </location>
</feature>
<feature type="compositionally biased region" description="Polar residues" evidence="1">
    <location>
        <begin position="275"/>
        <end position="286"/>
    </location>
</feature>
<dbReference type="AlphaFoldDB" id="A0A8K0A911"/>
<evidence type="ECO:0000256" key="1">
    <source>
        <dbReference type="SAM" id="MobiDB-lite"/>
    </source>
</evidence>
<organism evidence="2 3">
    <name type="scientific">Branchiostoma lanceolatum</name>
    <name type="common">Common lancelet</name>
    <name type="synonym">Amphioxus lanceolatum</name>
    <dbReference type="NCBI Taxonomy" id="7740"/>
    <lineage>
        <taxon>Eukaryota</taxon>
        <taxon>Metazoa</taxon>
        <taxon>Chordata</taxon>
        <taxon>Cephalochordata</taxon>
        <taxon>Leptocardii</taxon>
        <taxon>Amphioxiformes</taxon>
        <taxon>Branchiostomatidae</taxon>
        <taxon>Branchiostoma</taxon>
    </lineage>
</organism>
<protein>
    <submittedName>
        <fullName evidence="2">Hypp4280 protein</fullName>
    </submittedName>
</protein>
<feature type="compositionally biased region" description="Basic and acidic residues" evidence="1">
    <location>
        <begin position="339"/>
        <end position="353"/>
    </location>
</feature>
<feature type="compositionally biased region" description="Polar residues" evidence="1">
    <location>
        <begin position="309"/>
        <end position="322"/>
    </location>
</feature>
<proteinExistence type="predicted"/>
<keyword evidence="3" id="KW-1185">Reference proteome</keyword>
<accession>A0A8K0A911</accession>
<dbReference type="EMBL" id="OV696692">
    <property type="protein sequence ID" value="CAH1270048.1"/>
    <property type="molecule type" value="Genomic_DNA"/>
</dbReference>
<gene>
    <name evidence="2" type="primary">Hypp4280</name>
    <name evidence="2" type="ORF">BLAG_LOCUS22482</name>
</gene>
<evidence type="ECO:0000313" key="2">
    <source>
        <dbReference type="EMBL" id="CAH1270048.1"/>
    </source>
</evidence>
<dbReference type="OrthoDB" id="10055069at2759"/>
<dbReference type="Proteomes" id="UP000838412">
    <property type="component" value="Chromosome 7"/>
</dbReference>
<reference evidence="2" key="1">
    <citation type="submission" date="2022-01" db="EMBL/GenBank/DDBJ databases">
        <authorList>
            <person name="Braso-Vives M."/>
        </authorList>
    </citation>
    <scope>NUCLEOTIDE SEQUENCE</scope>
</reference>
<sequence length="353" mass="37662">MWKMQIAGLHDHDYTPSSWLQDLRARPNNRPCRFLSRQLFSGPKTPSDSRSSSGGESSRSSGTEDTSDDLSTDSDVAGDLSNSLSSYMAAGLGHNTGKLLDGNFSKSLQPIIIESSLASSGHYTSSAASHFGLAGTVDVEQPVAAPSPMSFLDVSTGSVTHDKPHVGPLTNAVLATEFARSSASSIYAWRNRPSDVIMSSPTSRSAYPREKPNRTTVSSFYSLLAPHMDNLQTSSASARNTRINPNVQLEASCQYDTSLAAGTAIRSTNPAYQCHTPRSTVKSTRAAQDRNVASDLSPSGTCDAKGNGSDWQRSVVTGSRSRAATAVDSLDEVEGTESPGHDARATKRRRIQD</sequence>
<feature type="compositionally biased region" description="Low complexity" evidence="1">
    <location>
        <begin position="48"/>
        <end position="64"/>
    </location>
</feature>
<name>A0A8K0A911_BRALA</name>